<organism evidence="1">
    <name type="scientific">Halalkalibacterium halodurans</name>
    <name type="common">Bacillus halodurans</name>
    <dbReference type="NCBI Taxonomy" id="86665"/>
    <lineage>
        <taxon>Bacteria</taxon>
        <taxon>Bacillati</taxon>
        <taxon>Bacillota</taxon>
        <taxon>Bacilli</taxon>
        <taxon>Bacillales</taxon>
        <taxon>Bacillaceae</taxon>
        <taxon>Halalkalibacterium (ex Joshi et al. 2022)</taxon>
    </lineage>
</organism>
<dbReference type="Pfam" id="PF24704">
    <property type="entry name" value="DUF7667"/>
    <property type="match status" value="1"/>
</dbReference>
<comment type="caution">
    <text evidence="1">The sequence shown here is derived from an EMBL/GenBank/DDBJ whole genome shotgun (WGS) entry which is preliminary data.</text>
</comment>
<proteinExistence type="predicted"/>
<dbReference type="PATRIC" id="fig|136160.3.peg.3300"/>
<name>A0A0M0KLY0_ALKHA</name>
<dbReference type="AlphaFoldDB" id="A0A0M0KLY0"/>
<dbReference type="EMBL" id="LILD01000001">
    <property type="protein sequence ID" value="KOO39871.1"/>
    <property type="molecule type" value="Genomic_DNA"/>
</dbReference>
<reference evidence="1" key="1">
    <citation type="submission" date="2015-08" db="EMBL/GenBank/DDBJ databases">
        <title>Complete DNA Sequence of Pseudomonas syringae pv. actinidiae, the Causal Agent of Kiwifruit Canker Disease.</title>
        <authorList>
            <person name="Rikkerink E.H.A."/>
            <person name="Fineran P.C."/>
        </authorList>
    </citation>
    <scope>NUCLEOTIDE SEQUENCE</scope>
    <source>
        <strain evidence="1">DSM 13666</strain>
    </source>
</reference>
<dbReference type="InterPro" id="IPR056084">
    <property type="entry name" value="DUF7667"/>
</dbReference>
<accession>A0A0M0KLY0</accession>
<evidence type="ECO:0000313" key="1">
    <source>
        <dbReference type="EMBL" id="KOO39871.1"/>
    </source>
</evidence>
<gene>
    <name evidence="1" type="ORF">AMD02_14195</name>
</gene>
<dbReference type="RefSeq" id="WP_053431716.1">
    <property type="nucleotide sequence ID" value="NZ_LILD02000002.1"/>
</dbReference>
<sequence length="84" mass="10124">MQVITPFHRRLAELAFIQKERELTEQEYDDFDLCIKANMYYVQKLSWLYELSYFATQTEDTEWLHEICARIDETVIGKRKKGGK</sequence>
<protein>
    <submittedName>
        <fullName evidence="1">Uncharacterized protein</fullName>
    </submittedName>
</protein>